<keyword evidence="6" id="KW-1185">Reference proteome</keyword>
<feature type="domain" description="PAS" evidence="1">
    <location>
        <begin position="23"/>
        <end position="58"/>
    </location>
</feature>
<dbReference type="InterPro" id="IPR001610">
    <property type="entry name" value="PAC"/>
</dbReference>
<evidence type="ECO:0000313" key="6">
    <source>
        <dbReference type="Proteomes" id="UP000626786"/>
    </source>
</evidence>
<feature type="domain" description="PAC" evidence="2">
    <location>
        <begin position="205"/>
        <end position="259"/>
    </location>
</feature>
<dbReference type="RefSeq" id="WP_191693781.1">
    <property type="nucleotide sequence ID" value="NZ_JACSQN010000004.1"/>
</dbReference>
<sequence length="802" mass="91802">MVFLKSNTSTLLALLDNTFCLSITDADGLLVYVNQNFCDLSGYSEEELIGHTYEITNPRYRDINFTKEMKAYFKTNTVWHEKISAINKSGNKYWVNATVIPLKDGNNKIIQFLSVDVDITGRELIDEKYNKTLHNLKNIENALDYSSVVAITDPNGVITYVNEKFCTLSQYSSEELIGKTHRVINSNYHPKRFFADMWKTIRSGEIWQGDVCNKAKDGSIYWVSTTIVPFFDANGKPKHYIAIRHDITDRKSAEKSLELALQNDFTTTVKNLQNAIFKYRCNDDGFIEFTLFEGQIKEQLGLSAQRLNEREFKDVFTPEELQMFNSQLLAGLSGEKVQFELTYQNITLLVHLSPIINEGKVIEVVGTAIDITERIEAERVIEHMAYFDYLTGLPNRRNLQEFIKRLISEGSEPFSVFFLDLDRFKNVNDSLGHQVGDQLLVAVGARLRSYTTEDDFIARLSGDEFILVIRSSDVDRLTAIATTLVYELSQPYKIGIHEVFITPSIGICLYPEDGNDYNTLMRNADSAMYTTKEEGKSSFRFFTSHLQREMVEKSFLEMEIRHGLDKGQFSLHYQPQYDLETGLINGLEALLRWEHPERGFVPPNNFIPIAEENGFILPLGAWVLEQACKQAKGWQEKGFRPLRISVNVSMRQFVQPTFVEDVKRILQETDLDPAFLNLEITESMMSDVQQCQPKLLELQQAGISVSIDDFGTGYSSFLYLSKFPISHLKIDQAFIRELSNENLMIVKAIIDLAKNLNLNVIAEGVETSEQELFLKQLHCDEVQGYYYAKPMPGDEVEKLLLI</sequence>
<accession>A0ABR8U7T3</accession>
<dbReference type="InterPro" id="IPR035919">
    <property type="entry name" value="EAL_sf"/>
</dbReference>
<feature type="domain" description="EAL" evidence="3">
    <location>
        <begin position="553"/>
        <end position="802"/>
    </location>
</feature>
<dbReference type="PANTHER" id="PTHR44757:SF2">
    <property type="entry name" value="BIOFILM ARCHITECTURE MAINTENANCE PROTEIN MBAA"/>
    <property type="match status" value="1"/>
</dbReference>
<dbReference type="Gene3D" id="3.30.70.270">
    <property type="match status" value="1"/>
</dbReference>
<gene>
    <name evidence="5" type="ORF">H9649_05825</name>
</gene>
<evidence type="ECO:0000313" key="5">
    <source>
        <dbReference type="EMBL" id="MBD7984091.1"/>
    </source>
</evidence>
<dbReference type="PROSITE" id="PS50883">
    <property type="entry name" value="EAL"/>
    <property type="match status" value="1"/>
</dbReference>
<evidence type="ECO:0000259" key="1">
    <source>
        <dbReference type="PROSITE" id="PS50112"/>
    </source>
</evidence>
<dbReference type="InterPro" id="IPR000700">
    <property type="entry name" value="PAS-assoc_C"/>
</dbReference>
<dbReference type="SMART" id="SM00267">
    <property type="entry name" value="GGDEF"/>
    <property type="match status" value="1"/>
</dbReference>
<dbReference type="CDD" id="cd00130">
    <property type="entry name" value="PAS"/>
    <property type="match status" value="3"/>
</dbReference>
<dbReference type="InterPro" id="IPR052155">
    <property type="entry name" value="Biofilm_reg_signaling"/>
</dbReference>
<comment type="caution">
    <text evidence="5">The sequence shown here is derived from an EMBL/GenBank/DDBJ whole genome shotgun (WGS) entry which is preliminary data.</text>
</comment>
<feature type="domain" description="PAS" evidence="1">
    <location>
        <begin position="135"/>
        <end position="191"/>
    </location>
</feature>
<dbReference type="InterPro" id="IPR001633">
    <property type="entry name" value="EAL_dom"/>
</dbReference>
<dbReference type="PROSITE" id="PS50887">
    <property type="entry name" value="GGDEF"/>
    <property type="match status" value="1"/>
</dbReference>
<dbReference type="PANTHER" id="PTHR44757">
    <property type="entry name" value="DIGUANYLATE CYCLASE DGCP"/>
    <property type="match status" value="1"/>
</dbReference>
<dbReference type="InterPro" id="IPR000014">
    <property type="entry name" value="PAS"/>
</dbReference>
<dbReference type="InterPro" id="IPR043128">
    <property type="entry name" value="Rev_trsase/Diguanyl_cyclase"/>
</dbReference>
<reference evidence="5 6" key="1">
    <citation type="submission" date="2020-08" db="EMBL/GenBank/DDBJ databases">
        <title>A Genomic Blueprint of the Chicken Gut Microbiome.</title>
        <authorList>
            <person name="Gilroy R."/>
            <person name="Ravi A."/>
            <person name="Getino M."/>
            <person name="Pursley I."/>
            <person name="Horton D.L."/>
            <person name="Alikhan N.-F."/>
            <person name="Baker D."/>
            <person name="Gharbi K."/>
            <person name="Hall N."/>
            <person name="Watson M."/>
            <person name="Adriaenssens E.M."/>
            <person name="Foster-Nyarko E."/>
            <person name="Jarju S."/>
            <person name="Secka A."/>
            <person name="Antonio M."/>
            <person name="Oren A."/>
            <person name="Chaudhuri R."/>
            <person name="La Ragione R.M."/>
            <person name="Hildebrand F."/>
            <person name="Pallen M.J."/>
        </authorList>
    </citation>
    <scope>NUCLEOTIDE SEQUENCE [LARGE SCALE GENOMIC DNA]</scope>
    <source>
        <strain evidence="5 6">Sa2YVA2</strain>
    </source>
</reference>
<dbReference type="Pfam" id="PF00563">
    <property type="entry name" value="EAL"/>
    <property type="match status" value="1"/>
</dbReference>
<feature type="domain" description="PAC" evidence="2">
    <location>
        <begin position="79"/>
        <end position="131"/>
    </location>
</feature>
<dbReference type="SUPFAM" id="SSF55785">
    <property type="entry name" value="PYP-like sensor domain (PAS domain)"/>
    <property type="match status" value="3"/>
</dbReference>
<proteinExistence type="predicted"/>
<dbReference type="EMBL" id="JACSQN010000004">
    <property type="protein sequence ID" value="MBD7984091.1"/>
    <property type="molecule type" value="Genomic_DNA"/>
</dbReference>
<name>A0ABR8U7T3_9BACL</name>
<dbReference type="SMART" id="SM00052">
    <property type="entry name" value="EAL"/>
    <property type="match status" value="1"/>
</dbReference>
<dbReference type="NCBIfam" id="TIGR00229">
    <property type="entry name" value="sensory_box"/>
    <property type="match status" value="3"/>
</dbReference>
<dbReference type="PROSITE" id="PS50113">
    <property type="entry name" value="PAC"/>
    <property type="match status" value="2"/>
</dbReference>
<dbReference type="Gene3D" id="3.20.20.450">
    <property type="entry name" value="EAL domain"/>
    <property type="match status" value="1"/>
</dbReference>
<dbReference type="PROSITE" id="PS50112">
    <property type="entry name" value="PAS"/>
    <property type="match status" value="2"/>
</dbReference>
<dbReference type="InterPro" id="IPR029787">
    <property type="entry name" value="Nucleotide_cyclase"/>
</dbReference>
<evidence type="ECO:0000259" key="4">
    <source>
        <dbReference type="PROSITE" id="PS50887"/>
    </source>
</evidence>
<dbReference type="SUPFAM" id="SSF55073">
    <property type="entry name" value="Nucleotide cyclase"/>
    <property type="match status" value="1"/>
</dbReference>
<evidence type="ECO:0000259" key="3">
    <source>
        <dbReference type="PROSITE" id="PS50883"/>
    </source>
</evidence>
<dbReference type="Proteomes" id="UP000626786">
    <property type="component" value="Unassembled WGS sequence"/>
</dbReference>
<organism evidence="5 6">
    <name type="scientific">Sporosarcina quadrami</name>
    <dbReference type="NCBI Taxonomy" id="2762234"/>
    <lineage>
        <taxon>Bacteria</taxon>
        <taxon>Bacillati</taxon>
        <taxon>Bacillota</taxon>
        <taxon>Bacilli</taxon>
        <taxon>Bacillales</taxon>
        <taxon>Caryophanaceae</taxon>
        <taxon>Sporosarcina</taxon>
    </lineage>
</organism>
<feature type="domain" description="GGDEF" evidence="4">
    <location>
        <begin position="412"/>
        <end position="544"/>
    </location>
</feature>
<dbReference type="NCBIfam" id="TIGR00254">
    <property type="entry name" value="GGDEF"/>
    <property type="match status" value="1"/>
</dbReference>
<dbReference type="InterPro" id="IPR035965">
    <property type="entry name" value="PAS-like_dom_sf"/>
</dbReference>
<protein>
    <submittedName>
        <fullName evidence="5">EAL domain-containing protein</fullName>
    </submittedName>
</protein>
<dbReference type="InterPro" id="IPR000160">
    <property type="entry name" value="GGDEF_dom"/>
</dbReference>
<evidence type="ECO:0000259" key="2">
    <source>
        <dbReference type="PROSITE" id="PS50113"/>
    </source>
</evidence>
<dbReference type="SMART" id="SM00091">
    <property type="entry name" value="PAS"/>
    <property type="match status" value="2"/>
</dbReference>
<dbReference type="SMART" id="SM00086">
    <property type="entry name" value="PAC"/>
    <property type="match status" value="3"/>
</dbReference>
<dbReference type="PIRSF" id="PIRSF005925">
    <property type="entry name" value="Dos"/>
    <property type="match status" value="1"/>
</dbReference>
<dbReference type="CDD" id="cd01948">
    <property type="entry name" value="EAL"/>
    <property type="match status" value="1"/>
</dbReference>
<dbReference type="SUPFAM" id="SSF141868">
    <property type="entry name" value="EAL domain-like"/>
    <property type="match status" value="1"/>
</dbReference>
<dbReference type="Pfam" id="PF00990">
    <property type="entry name" value="GGDEF"/>
    <property type="match status" value="1"/>
</dbReference>
<dbReference type="InterPro" id="IPR012226">
    <property type="entry name" value="Diguanyl_cyclase/Pdiesterase"/>
</dbReference>
<dbReference type="Pfam" id="PF13426">
    <property type="entry name" value="PAS_9"/>
    <property type="match status" value="3"/>
</dbReference>
<dbReference type="CDD" id="cd01949">
    <property type="entry name" value="GGDEF"/>
    <property type="match status" value="1"/>
</dbReference>
<dbReference type="Gene3D" id="3.30.450.20">
    <property type="entry name" value="PAS domain"/>
    <property type="match status" value="3"/>
</dbReference>